<name>A0A6C0F1C3_9ZZZZ</name>
<organism evidence="1">
    <name type="scientific">viral metagenome</name>
    <dbReference type="NCBI Taxonomy" id="1070528"/>
    <lineage>
        <taxon>unclassified sequences</taxon>
        <taxon>metagenomes</taxon>
        <taxon>organismal metagenomes</taxon>
    </lineage>
</organism>
<evidence type="ECO:0000313" key="1">
    <source>
        <dbReference type="EMBL" id="QHT34741.1"/>
    </source>
</evidence>
<dbReference type="EMBL" id="MN739007">
    <property type="protein sequence ID" value="QHT34741.1"/>
    <property type="molecule type" value="Genomic_DNA"/>
</dbReference>
<protein>
    <submittedName>
        <fullName evidence="1">Uncharacterized protein</fullName>
    </submittedName>
</protein>
<dbReference type="AlphaFoldDB" id="A0A6C0F1C3"/>
<proteinExistence type="predicted"/>
<accession>A0A6C0F1C3</accession>
<reference evidence="1" key="1">
    <citation type="journal article" date="2020" name="Nature">
        <title>Giant virus diversity and host interactions through global metagenomics.</title>
        <authorList>
            <person name="Schulz F."/>
            <person name="Roux S."/>
            <person name="Paez-Espino D."/>
            <person name="Jungbluth S."/>
            <person name="Walsh D.A."/>
            <person name="Denef V.J."/>
            <person name="McMahon K.D."/>
            <person name="Konstantinidis K.T."/>
            <person name="Eloe-Fadrosh E.A."/>
            <person name="Kyrpides N.C."/>
            <person name="Woyke T."/>
        </authorList>
    </citation>
    <scope>NUCLEOTIDE SEQUENCE</scope>
    <source>
        <strain evidence="1">GVMAG-M-3300009163-63</strain>
    </source>
</reference>
<sequence length="58" mass="7311">MSILDFKKKVYKKDIFFHFLHFTEIKAYKFINIYEYYYFILEKRLFSFSICQISTFGR</sequence>